<feature type="domain" description="ABC transmembrane type-1" evidence="9">
    <location>
        <begin position="23"/>
        <end position="307"/>
    </location>
</feature>
<dbReference type="Pfam" id="PF00664">
    <property type="entry name" value="ABC_membrane"/>
    <property type="match status" value="1"/>
</dbReference>
<keyword evidence="2 7" id="KW-0812">Transmembrane</keyword>
<dbReference type="GO" id="GO:0005524">
    <property type="term" value="F:ATP binding"/>
    <property type="evidence" value="ECO:0007669"/>
    <property type="project" value="UniProtKB-KW"/>
</dbReference>
<name>A0AB35U2G3_9FIRM</name>
<dbReference type="Proteomes" id="UP001286174">
    <property type="component" value="Unassembled WGS sequence"/>
</dbReference>
<dbReference type="GO" id="GO:0016887">
    <property type="term" value="F:ATP hydrolysis activity"/>
    <property type="evidence" value="ECO:0007669"/>
    <property type="project" value="InterPro"/>
</dbReference>
<dbReference type="InterPro" id="IPR027417">
    <property type="entry name" value="P-loop_NTPase"/>
</dbReference>
<dbReference type="InterPro" id="IPR036640">
    <property type="entry name" value="ABC1_TM_sf"/>
</dbReference>
<dbReference type="GO" id="GO:0005886">
    <property type="term" value="C:plasma membrane"/>
    <property type="evidence" value="ECO:0007669"/>
    <property type="project" value="UniProtKB-SubCell"/>
</dbReference>
<evidence type="ECO:0000259" key="8">
    <source>
        <dbReference type="PROSITE" id="PS50893"/>
    </source>
</evidence>
<keyword evidence="3" id="KW-0547">Nucleotide-binding</keyword>
<evidence type="ECO:0000313" key="11">
    <source>
        <dbReference type="Proteomes" id="UP001286174"/>
    </source>
</evidence>
<keyword evidence="4 10" id="KW-0067">ATP-binding</keyword>
<comment type="caution">
    <text evidence="10">The sequence shown here is derived from an EMBL/GenBank/DDBJ whole genome shotgun (WGS) entry which is preliminary data.</text>
</comment>
<keyword evidence="11" id="KW-1185">Reference proteome</keyword>
<evidence type="ECO:0000259" key="9">
    <source>
        <dbReference type="PROSITE" id="PS50929"/>
    </source>
</evidence>
<dbReference type="PROSITE" id="PS00211">
    <property type="entry name" value="ABC_TRANSPORTER_1"/>
    <property type="match status" value="1"/>
</dbReference>
<dbReference type="GO" id="GO:0015421">
    <property type="term" value="F:ABC-type oligopeptide transporter activity"/>
    <property type="evidence" value="ECO:0007669"/>
    <property type="project" value="TreeGrafter"/>
</dbReference>
<evidence type="ECO:0000313" key="10">
    <source>
        <dbReference type="EMBL" id="MDX8419967.1"/>
    </source>
</evidence>
<sequence>MNRNKTVASLLKLAIRQHILLSITVCLIVAGAIITSLLPPLVLEKIIDGLSTSADVSPMLFAAYFALLILSSLLSSGQEAILVVFGQKMTHAMRSALREKMSKLPADFFTKTQPGAIVSRFIYDVDTIEDLFTDGIISMFADCCRMVSIFVILFIKNKGLAILLLCVLPLVALYTRHVQKATLKAQIDNRKAVASVSSAIPETLHNIRTIHTLQAEKFMAERYDDSLDDSYRAIEKTNFFDAVYSPVILILNAAVTALVYILSASGSPIILSFFGMTPGTSVAIINYISQVFSPIESIGMEIQTVQSASAGIHRINEFLAQPERQIPDLAFCKNAAPAIAISHVSFAYDPSHPILQDVSFTIQPGEHVTLTGRTGAGKSTLFKLILGFYQPDAGTISIFGNDACCIKDTDKRSLFGYVEQSFKPVDGTIRDQITLHDDAITDAEIQQAVNTVGIAGTIANMPEGLDTPYSDSLFSQGQKQLLSIARSIIKNPEILLLDEITANLDAGTERIVLDTLINVSKNRTVISISHRLFEKSGSRMITMGTQKA</sequence>
<dbReference type="InterPro" id="IPR039421">
    <property type="entry name" value="Type_1_exporter"/>
</dbReference>
<evidence type="ECO:0000256" key="7">
    <source>
        <dbReference type="SAM" id="Phobius"/>
    </source>
</evidence>
<evidence type="ECO:0000256" key="1">
    <source>
        <dbReference type="ARBA" id="ARBA00004651"/>
    </source>
</evidence>
<dbReference type="PROSITE" id="PS50929">
    <property type="entry name" value="ABC_TM1F"/>
    <property type="match status" value="1"/>
</dbReference>
<dbReference type="AlphaFoldDB" id="A0AB35U2G3"/>
<evidence type="ECO:0000256" key="6">
    <source>
        <dbReference type="ARBA" id="ARBA00023136"/>
    </source>
</evidence>
<gene>
    <name evidence="10" type="ORF">MOZ60_07645</name>
</gene>
<dbReference type="InterPro" id="IPR017871">
    <property type="entry name" value="ABC_transporter-like_CS"/>
</dbReference>
<feature type="transmembrane region" description="Helical" evidence="7">
    <location>
        <begin position="20"/>
        <end position="41"/>
    </location>
</feature>
<dbReference type="RefSeq" id="WP_370596216.1">
    <property type="nucleotide sequence ID" value="NZ_JALBUR010000018.1"/>
</dbReference>
<evidence type="ECO:0000256" key="5">
    <source>
        <dbReference type="ARBA" id="ARBA00022989"/>
    </source>
</evidence>
<keyword evidence="5 7" id="KW-1133">Transmembrane helix</keyword>
<dbReference type="SUPFAM" id="SSF90123">
    <property type="entry name" value="ABC transporter transmembrane region"/>
    <property type="match status" value="1"/>
</dbReference>
<dbReference type="InterPro" id="IPR003593">
    <property type="entry name" value="AAA+_ATPase"/>
</dbReference>
<feature type="transmembrane region" description="Helical" evidence="7">
    <location>
        <begin position="269"/>
        <end position="288"/>
    </location>
</feature>
<comment type="subcellular location">
    <subcellularLocation>
        <location evidence="1">Cell membrane</location>
        <topology evidence="1">Multi-pass membrane protein</topology>
    </subcellularLocation>
</comment>
<dbReference type="InterPro" id="IPR011527">
    <property type="entry name" value="ABC1_TM_dom"/>
</dbReference>
<dbReference type="SUPFAM" id="SSF52540">
    <property type="entry name" value="P-loop containing nucleoside triphosphate hydrolases"/>
    <property type="match status" value="1"/>
</dbReference>
<proteinExistence type="predicted"/>
<evidence type="ECO:0000256" key="3">
    <source>
        <dbReference type="ARBA" id="ARBA00022741"/>
    </source>
</evidence>
<dbReference type="InterPro" id="IPR003439">
    <property type="entry name" value="ABC_transporter-like_ATP-bd"/>
</dbReference>
<organism evidence="10 11">
    <name type="scientific">Grylomicrobium aquisgranensis</name>
    <dbReference type="NCBI Taxonomy" id="2926318"/>
    <lineage>
        <taxon>Bacteria</taxon>
        <taxon>Bacillati</taxon>
        <taxon>Bacillota</taxon>
        <taxon>Erysipelotrichia</taxon>
        <taxon>Erysipelotrichales</taxon>
        <taxon>Erysipelotrichaceae</taxon>
        <taxon>Grylomicrobium</taxon>
    </lineage>
</organism>
<dbReference type="SMART" id="SM00382">
    <property type="entry name" value="AAA"/>
    <property type="match status" value="1"/>
</dbReference>
<dbReference type="PANTHER" id="PTHR43394">
    <property type="entry name" value="ATP-DEPENDENT PERMEASE MDL1, MITOCHONDRIAL"/>
    <property type="match status" value="1"/>
</dbReference>
<evidence type="ECO:0000256" key="2">
    <source>
        <dbReference type="ARBA" id="ARBA00022692"/>
    </source>
</evidence>
<dbReference type="Gene3D" id="3.40.50.300">
    <property type="entry name" value="P-loop containing nucleotide triphosphate hydrolases"/>
    <property type="match status" value="1"/>
</dbReference>
<evidence type="ECO:0000256" key="4">
    <source>
        <dbReference type="ARBA" id="ARBA00022840"/>
    </source>
</evidence>
<accession>A0AB35U2G3</accession>
<feature type="domain" description="ABC transporter" evidence="8">
    <location>
        <begin position="339"/>
        <end position="545"/>
    </location>
</feature>
<feature type="transmembrane region" description="Helical" evidence="7">
    <location>
        <begin position="242"/>
        <end position="263"/>
    </location>
</feature>
<dbReference type="PROSITE" id="PS50893">
    <property type="entry name" value="ABC_TRANSPORTER_2"/>
    <property type="match status" value="1"/>
</dbReference>
<dbReference type="Pfam" id="PF00005">
    <property type="entry name" value="ABC_tran"/>
    <property type="match status" value="1"/>
</dbReference>
<dbReference type="Gene3D" id="1.20.1560.10">
    <property type="entry name" value="ABC transporter type 1, transmembrane domain"/>
    <property type="match status" value="1"/>
</dbReference>
<dbReference type="PANTHER" id="PTHR43394:SF1">
    <property type="entry name" value="ATP-BINDING CASSETTE SUB-FAMILY B MEMBER 10, MITOCHONDRIAL"/>
    <property type="match status" value="1"/>
</dbReference>
<protein>
    <submittedName>
        <fullName evidence="10">ABC transporter ATP-binding protein/permease</fullName>
    </submittedName>
</protein>
<feature type="transmembrane region" description="Helical" evidence="7">
    <location>
        <begin position="159"/>
        <end position="175"/>
    </location>
</feature>
<keyword evidence="6 7" id="KW-0472">Membrane</keyword>
<reference evidence="10 11" key="1">
    <citation type="submission" date="2022-03" db="EMBL/GenBank/DDBJ databases">
        <title>Novel taxa within the pig intestine.</title>
        <authorList>
            <person name="Wylensek D."/>
            <person name="Bishof K."/>
            <person name="Afrizal A."/>
            <person name="Clavel T."/>
        </authorList>
    </citation>
    <scope>NUCLEOTIDE SEQUENCE [LARGE SCALE GENOMIC DNA]</scope>
    <source>
        <strain evidence="10 11">CLA-KB-P133</strain>
    </source>
</reference>
<feature type="transmembrane region" description="Helical" evidence="7">
    <location>
        <begin position="61"/>
        <end position="85"/>
    </location>
</feature>
<dbReference type="EMBL" id="JALBUR010000018">
    <property type="protein sequence ID" value="MDX8419967.1"/>
    <property type="molecule type" value="Genomic_DNA"/>
</dbReference>